<gene>
    <name evidence="1" type="ORF">QRX88_17715</name>
</gene>
<proteinExistence type="predicted"/>
<evidence type="ECO:0008006" key="3">
    <source>
        <dbReference type="Google" id="ProtNLM"/>
    </source>
</evidence>
<evidence type="ECO:0000313" key="1">
    <source>
        <dbReference type="EMBL" id="MDL4937542.1"/>
    </source>
</evidence>
<dbReference type="InterPro" id="IPR010982">
    <property type="entry name" value="Lambda_DNA-bd_dom_sf"/>
</dbReference>
<organism evidence="1 2">
    <name type="scientific">Enterococcus gallinarum</name>
    <dbReference type="NCBI Taxonomy" id="1353"/>
    <lineage>
        <taxon>Bacteria</taxon>
        <taxon>Bacillati</taxon>
        <taxon>Bacillota</taxon>
        <taxon>Bacilli</taxon>
        <taxon>Lactobacillales</taxon>
        <taxon>Enterococcaceae</taxon>
        <taxon>Enterococcus</taxon>
    </lineage>
</organism>
<evidence type="ECO:0000313" key="2">
    <source>
        <dbReference type="Proteomes" id="UP001241571"/>
    </source>
</evidence>
<protein>
    <recommendedName>
        <fullName evidence="3">HTH cro/C1-type domain-containing protein</fullName>
    </recommendedName>
</protein>
<dbReference type="SUPFAM" id="SSF47413">
    <property type="entry name" value="lambda repressor-like DNA-binding domains"/>
    <property type="match status" value="1"/>
</dbReference>
<dbReference type="EMBL" id="JASUBT010000022">
    <property type="protein sequence ID" value="MDL4937542.1"/>
    <property type="molecule type" value="Genomic_DNA"/>
</dbReference>
<dbReference type="Gene3D" id="1.10.260.40">
    <property type="entry name" value="lambda repressor-like DNA-binding domains"/>
    <property type="match status" value="1"/>
</dbReference>
<dbReference type="PANTHER" id="PTHR37038">
    <property type="entry name" value="TRANSCRIPTIONAL REGULATOR-RELATED"/>
    <property type="match status" value="1"/>
</dbReference>
<reference evidence="1 2" key="1">
    <citation type="submission" date="2023-06" db="EMBL/GenBank/DDBJ databases">
        <title>Acute promotion of culturable opportunistic pathogens and persistent increase of antibiotic resistance following antibiotic exposure in mouse gut microbiota.</title>
        <authorList>
            <person name="Li L."/>
            <person name="Wang B."/>
            <person name="Sun Y."/>
            <person name="Wang M."/>
            <person name="Xu H."/>
        </authorList>
    </citation>
    <scope>NUCLEOTIDE SEQUENCE [LARGE SCALE GENOMIC DNA]</scope>
    <source>
        <strain evidence="1 2">CRI2_2</strain>
    </source>
</reference>
<dbReference type="InterPro" id="IPR011990">
    <property type="entry name" value="TPR-like_helical_dom_sf"/>
</dbReference>
<dbReference type="RefSeq" id="WP_103301257.1">
    <property type="nucleotide sequence ID" value="NZ_CP078506.1"/>
</dbReference>
<comment type="caution">
    <text evidence="1">The sequence shown here is derived from an EMBL/GenBank/DDBJ whole genome shotgun (WGS) entry which is preliminary data.</text>
</comment>
<dbReference type="SUPFAM" id="SSF48452">
    <property type="entry name" value="TPR-like"/>
    <property type="match status" value="1"/>
</dbReference>
<dbReference type="InterPro" id="IPR053163">
    <property type="entry name" value="HTH-type_regulator_Rgg"/>
</dbReference>
<sequence length="313" mass="36923">MIQLDFYAIITAIEIIRTAKNIKQSDLINGIIDPSNYTKIKKGQLNINIEDAHKLLARLNATWEDVEDLNFWIDKFTSRIRAEYIEITSNPIPCIKTIETFYIKVEQLYQSSAIKQGELKRIYFLLKAFFSEKSNIIPPISKQEINDIFNQIKESEILTTYDYKLIGDLTSFFTIDQIKDLKHKVIITDLSKFKVKTKTFQIYVPSCQANIADILIDNQEFELAKPLIKNLKKISIENNDFFYFLLSDFLNYRLKFLKEKNIIRQKEILKEFDQWFKAAEIIYQGLPGFINFKNSFNNLKKNVYKKQFIIKNT</sequence>
<dbReference type="AlphaFoldDB" id="A0ABD4ZXY3"/>
<name>A0ABD4ZXY3_ENTGA</name>
<dbReference type="Gene3D" id="1.25.40.400">
    <property type="match status" value="1"/>
</dbReference>
<accession>A0ABD4ZXY3</accession>
<dbReference type="Proteomes" id="UP001241571">
    <property type="component" value="Unassembled WGS sequence"/>
</dbReference>